<protein>
    <recommendedName>
        <fullName evidence="3">N-acetyltransferase domain-containing protein</fullName>
    </recommendedName>
</protein>
<evidence type="ECO:0008006" key="3">
    <source>
        <dbReference type="Google" id="ProtNLM"/>
    </source>
</evidence>
<keyword evidence="2" id="KW-1185">Reference proteome</keyword>
<dbReference type="AlphaFoldDB" id="A0AAX6MM59"/>
<proteinExistence type="predicted"/>
<dbReference type="InterPro" id="IPR052523">
    <property type="entry name" value="Trichothecene_AcTrans"/>
</dbReference>
<accession>A0AAX6MM59</accession>
<dbReference type="EMBL" id="JBANMG010000005">
    <property type="protein sequence ID" value="KAK6953262.1"/>
    <property type="molecule type" value="Genomic_DNA"/>
</dbReference>
<dbReference type="Gene3D" id="3.40.630.30">
    <property type="match status" value="1"/>
</dbReference>
<organism evidence="1 2">
    <name type="scientific">Daldinia eschscholtzii</name>
    <dbReference type="NCBI Taxonomy" id="292717"/>
    <lineage>
        <taxon>Eukaryota</taxon>
        <taxon>Fungi</taxon>
        <taxon>Dikarya</taxon>
        <taxon>Ascomycota</taxon>
        <taxon>Pezizomycotina</taxon>
        <taxon>Sordariomycetes</taxon>
        <taxon>Xylariomycetidae</taxon>
        <taxon>Xylariales</taxon>
        <taxon>Hypoxylaceae</taxon>
        <taxon>Daldinia</taxon>
    </lineage>
</organism>
<evidence type="ECO:0000313" key="1">
    <source>
        <dbReference type="EMBL" id="KAK6953262.1"/>
    </source>
</evidence>
<name>A0AAX6MM59_9PEZI</name>
<dbReference type="Proteomes" id="UP001369815">
    <property type="component" value="Unassembled WGS sequence"/>
</dbReference>
<dbReference type="PANTHER" id="PTHR42791:SF1">
    <property type="entry name" value="N-ACETYLTRANSFERASE DOMAIN-CONTAINING PROTEIN"/>
    <property type="match status" value="1"/>
</dbReference>
<dbReference type="PANTHER" id="PTHR42791">
    <property type="entry name" value="GNAT FAMILY ACETYLTRANSFERASE"/>
    <property type="match status" value="1"/>
</dbReference>
<reference evidence="1 2" key="1">
    <citation type="journal article" date="2024" name="Front Chem Biol">
        <title>Unveiling the potential of Daldinia eschscholtzii MFLUCC 19-0629 through bioactivity and bioinformatics studies for enhanced sustainable agriculture production.</title>
        <authorList>
            <person name="Brooks S."/>
            <person name="Weaver J.A."/>
            <person name="Klomchit A."/>
            <person name="Alharthi S.A."/>
            <person name="Onlamun T."/>
            <person name="Nurani R."/>
            <person name="Vong T.K."/>
            <person name="Alberti F."/>
            <person name="Greco C."/>
        </authorList>
    </citation>
    <scope>NUCLEOTIDE SEQUENCE [LARGE SCALE GENOMIC DNA]</scope>
    <source>
        <strain evidence="1">MFLUCC 19-0629</strain>
    </source>
</reference>
<dbReference type="InterPro" id="IPR016181">
    <property type="entry name" value="Acyl_CoA_acyltransferase"/>
</dbReference>
<gene>
    <name evidence="1" type="ORF">Daesc_005563</name>
</gene>
<dbReference type="SUPFAM" id="SSF55729">
    <property type="entry name" value="Acyl-CoA N-acyltransferases (Nat)"/>
    <property type="match status" value="1"/>
</dbReference>
<comment type="caution">
    <text evidence="1">The sequence shown here is derived from an EMBL/GenBank/DDBJ whole genome shotgun (WGS) entry which is preliminary data.</text>
</comment>
<sequence>MAGKVSMANTDDIPDLVEIFWEAFSGPGEVVFPHTDGGRKWLQRSFDNLLGQKSYYRPESKVAVVRNLNSLNTIPDHGRPVALAIAHIVRPGQNIAGKSWTTRWSRCEDIPGVSEERLAEFFEPLARAHYLVVGKEGHLERRYAAKLIIAVIELVMTKSSSRGRGYASALMGWATKLADNLDIPCYLDAGMRGMGICDRYGFKAQDIEMRYGGPPPCTPMLRSRKQQ</sequence>
<evidence type="ECO:0000313" key="2">
    <source>
        <dbReference type="Proteomes" id="UP001369815"/>
    </source>
</evidence>